<keyword evidence="13" id="KW-1185">Reference proteome</keyword>
<evidence type="ECO:0000256" key="1">
    <source>
        <dbReference type="ARBA" id="ARBA00005187"/>
    </source>
</evidence>
<evidence type="ECO:0000256" key="2">
    <source>
        <dbReference type="ARBA" id="ARBA00005752"/>
    </source>
</evidence>
<keyword evidence="4 9" id="KW-0547">Nucleotide-binding</keyword>
<dbReference type="PROSITE" id="PS51278">
    <property type="entry name" value="GATASE_TYPE_2"/>
    <property type="match status" value="1"/>
</dbReference>
<dbReference type="OrthoDB" id="9763290at2"/>
<evidence type="ECO:0000256" key="4">
    <source>
        <dbReference type="ARBA" id="ARBA00022741"/>
    </source>
</evidence>
<evidence type="ECO:0000256" key="3">
    <source>
        <dbReference type="ARBA" id="ARBA00012737"/>
    </source>
</evidence>
<keyword evidence="8" id="KW-0061">Asparagine biosynthesis</keyword>
<dbReference type="PIRSF" id="PIRSF001589">
    <property type="entry name" value="Asn_synthetase_glu-h"/>
    <property type="match status" value="1"/>
</dbReference>
<dbReference type="PANTHER" id="PTHR43284:SF1">
    <property type="entry name" value="ASPARAGINE SYNTHETASE"/>
    <property type="match status" value="1"/>
</dbReference>
<dbReference type="Gene3D" id="3.60.20.10">
    <property type="entry name" value="Glutamine Phosphoribosylpyrophosphate, subunit 1, domain 1"/>
    <property type="match status" value="1"/>
</dbReference>
<keyword evidence="6 8" id="KW-0315">Glutamine amidotransferase</keyword>
<dbReference type="InterPro" id="IPR033738">
    <property type="entry name" value="AsnB_N"/>
</dbReference>
<dbReference type="SUPFAM" id="SSF56235">
    <property type="entry name" value="N-terminal nucleophile aminohydrolases (Ntn hydrolases)"/>
    <property type="match status" value="1"/>
</dbReference>
<dbReference type="AlphaFoldDB" id="A0A1G5SH22"/>
<dbReference type="InterPro" id="IPR029055">
    <property type="entry name" value="Ntn_hydrolases_N"/>
</dbReference>
<dbReference type="EC" id="6.3.5.4" evidence="3"/>
<dbReference type="CDD" id="cd00712">
    <property type="entry name" value="AsnB"/>
    <property type="match status" value="1"/>
</dbReference>
<keyword evidence="5 9" id="KW-0067">ATP-binding</keyword>
<evidence type="ECO:0000256" key="7">
    <source>
        <dbReference type="ARBA" id="ARBA00048741"/>
    </source>
</evidence>
<dbReference type="GO" id="GO:0005829">
    <property type="term" value="C:cytosol"/>
    <property type="evidence" value="ECO:0007669"/>
    <property type="project" value="TreeGrafter"/>
</dbReference>
<name>A0A1G5SH22_9PROT</name>
<evidence type="ECO:0000259" key="11">
    <source>
        <dbReference type="PROSITE" id="PS51278"/>
    </source>
</evidence>
<accession>A0A1G5SH22</accession>
<dbReference type="SUPFAM" id="SSF52402">
    <property type="entry name" value="Adenine nucleotide alpha hydrolases-like"/>
    <property type="match status" value="1"/>
</dbReference>
<dbReference type="CDD" id="cd01991">
    <property type="entry name" value="Asn_synthase_B_C"/>
    <property type="match status" value="1"/>
</dbReference>
<feature type="binding site" evidence="9">
    <location>
        <begin position="362"/>
        <end position="363"/>
    </location>
    <ligand>
        <name>ATP</name>
        <dbReference type="ChEBI" id="CHEBI:30616"/>
    </ligand>
</feature>
<dbReference type="EMBL" id="FMWO01000062">
    <property type="protein sequence ID" value="SCZ86392.1"/>
    <property type="molecule type" value="Genomic_DNA"/>
</dbReference>
<feature type="binding site" evidence="9">
    <location>
        <position position="290"/>
    </location>
    <ligand>
        <name>ATP</name>
        <dbReference type="ChEBI" id="CHEBI:30616"/>
    </ligand>
</feature>
<comment type="catalytic activity">
    <reaction evidence="7">
        <text>L-aspartate + L-glutamine + ATP + H2O = L-asparagine + L-glutamate + AMP + diphosphate + H(+)</text>
        <dbReference type="Rhea" id="RHEA:12228"/>
        <dbReference type="ChEBI" id="CHEBI:15377"/>
        <dbReference type="ChEBI" id="CHEBI:15378"/>
        <dbReference type="ChEBI" id="CHEBI:29985"/>
        <dbReference type="ChEBI" id="CHEBI:29991"/>
        <dbReference type="ChEBI" id="CHEBI:30616"/>
        <dbReference type="ChEBI" id="CHEBI:33019"/>
        <dbReference type="ChEBI" id="CHEBI:58048"/>
        <dbReference type="ChEBI" id="CHEBI:58359"/>
        <dbReference type="ChEBI" id="CHEBI:456215"/>
        <dbReference type="EC" id="6.3.5.4"/>
    </reaction>
</comment>
<dbReference type="NCBIfam" id="TIGR01536">
    <property type="entry name" value="asn_synth_AEB"/>
    <property type="match status" value="1"/>
</dbReference>
<protein>
    <recommendedName>
        <fullName evidence="3">asparagine synthase (glutamine-hydrolyzing)</fullName>
        <ecNumber evidence="3">6.3.5.4</ecNumber>
    </recommendedName>
</protein>
<comment type="pathway">
    <text evidence="1">Amino-acid biosynthesis; L-asparagine biosynthesis; L-asparagine from L-aspartate (L-Gln route): step 1/1.</text>
</comment>
<dbReference type="Pfam" id="PF00733">
    <property type="entry name" value="Asn_synthase"/>
    <property type="match status" value="1"/>
</dbReference>
<dbReference type="GO" id="GO:0004066">
    <property type="term" value="F:asparagine synthase (glutamine-hydrolyzing) activity"/>
    <property type="evidence" value="ECO:0007669"/>
    <property type="project" value="UniProtKB-EC"/>
</dbReference>
<feature type="domain" description="Glutamine amidotransferase type-2" evidence="11">
    <location>
        <begin position="2"/>
        <end position="213"/>
    </location>
</feature>
<keyword evidence="8" id="KW-0028">Amino-acid biosynthesis</keyword>
<feature type="binding site" evidence="9">
    <location>
        <position position="99"/>
    </location>
    <ligand>
        <name>L-glutamine</name>
        <dbReference type="ChEBI" id="CHEBI:58359"/>
    </ligand>
</feature>
<dbReference type="InterPro" id="IPR017539">
    <property type="entry name" value="XrtA_amidotfase"/>
</dbReference>
<dbReference type="PANTHER" id="PTHR43284">
    <property type="entry name" value="ASPARAGINE SYNTHETASE (GLUTAMINE-HYDROLYZING)"/>
    <property type="match status" value="1"/>
</dbReference>
<dbReference type="InterPro" id="IPR051786">
    <property type="entry name" value="ASN_synthetase/amidase"/>
</dbReference>
<proteinExistence type="inferred from homology"/>
<evidence type="ECO:0000256" key="9">
    <source>
        <dbReference type="PIRSR" id="PIRSR001589-2"/>
    </source>
</evidence>
<evidence type="ECO:0000313" key="13">
    <source>
        <dbReference type="Proteomes" id="UP000198729"/>
    </source>
</evidence>
<organism evidence="12 13">
    <name type="scientific">Nitrosomonas mobilis</name>
    <dbReference type="NCBI Taxonomy" id="51642"/>
    <lineage>
        <taxon>Bacteria</taxon>
        <taxon>Pseudomonadati</taxon>
        <taxon>Pseudomonadota</taxon>
        <taxon>Betaproteobacteria</taxon>
        <taxon>Nitrosomonadales</taxon>
        <taxon>Nitrosomonadaceae</taxon>
        <taxon>Nitrosomonas</taxon>
    </lineage>
</organism>
<dbReference type="RefSeq" id="WP_090287415.1">
    <property type="nucleotide sequence ID" value="NZ_FMWO01000062.1"/>
</dbReference>
<dbReference type="NCBIfam" id="TIGR03108">
    <property type="entry name" value="eps_aminotran_1"/>
    <property type="match status" value="1"/>
</dbReference>
<evidence type="ECO:0000313" key="12">
    <source>
        <dbReference type="EMBL" id="SCZ86392.1"/>
    </source>
</evidence>
<sequence>MCGIVGIFDTRGGEINRGLLERMNQTQIHRGPNEGAIHIEPGLGLGHRRLSIMDVAGGQQPLFNEDGSVVVVFNGEIYNFQTLVAELTALGHQFRTHCDTEVIVHAWEQWGERCVDRFNGMFAFSLWDRNRQTLFMARDRLGIKPFYYSLLNNGLFLFSSELKALLACSELNRTFDHQAIEEYFAYGYIPEPRTIFNGTFKLKPGYFLKLTRGQTTIQPQQYWDVPFVRQEIQSEQEVEETLIAQLRKSVNSQLMSEVPLGAFLSGGVDSSAVVAMMAETTNQPTNTCSIAFPDPAFDESAYAQQVATRYSTRHFVEQVAQDDFELVDRLAALYDEPFADSSAIPTYRVCELAKKHVTVVLSGDGGDENFAGYRRYRWHMMEEKLRTKLPLGLRRPLFGMLGQLYPKADWAPRFLRAKATFESLARDSVEGYFHSVSILGDELRAQLFSPAFRSSLQGYQAVEVLRDYAANSPTQDGLSLVQYLDIKTYLAGDILTKVDRASMAHSLEVRVPLLDHELVEWVSGLSPSLKLRQQEGKYILKKSLEAYLPQTVLYRNKMGFAVPLASWFRGPLRERVRAGLLGNTLADTGIFNMAFIKQMLDQHQSGRRDFSAPIWTLLMFESFLRNTFGQDSELSAGHLRKVA</sequence>
<dbReference type="Pfam" id="PF13537">
    <property type="entry name" value="GATase_7"/>
    <property type="match status" value="1"/>
</dbReference>
<evidence type="ECO:0000256" key="8">
    <source>
        <dbReference type="PIRSR" id="PIRSR001589-1"/>
    </source>
</evidence>
<dbReference type="STRING" id="51642.NSMM_530003"/>
<evidence type="ECO:0000256" key="5">
    <source>
        <dbReference type="ARBA" id="ARBA00022840"/>
    </source>
</evidence>
<dbReference type="InterPro" id="IPR014729">
    <property type="entry name" value="Rossmann-like_a/b/a_fold"/>
</dbReference>
<feature type="active site" description="For GATase activity" evidence="8">
    <location>
        <position position="2"/>
    </location>
</feature>
<dbReference type="Proteomes" id="UP000198729">
    <property type="component" value="Unassembled WGS sequence"/>
</dbReference>
<dbReference type="InterPro" id="IPR017932">
    <property type="entry name" value="GATase_2_dom"/>
</dbReference>
<dbReference type="InterPro" id="IPR006426">
    <property type="entry name" value="Asn_synth_AEB"/>
</dbReference>
<dbReference type="Gene3D" id="3.40.50.620">
    <property type="entry name" value="HUPs"/>
    <property type="match status" value="2"/>
</dbReference>
<dbReference type="GO" id="GO:0006529">
    <property type="term" value="P:asparagine biosynthetic process"/>
    <property type="evidence" value="ECO:0007669"/>
    <property type="project" value="UniProtKB-KW"/>
</dbReference>
<feature type="site" description="Important for beta-aspartyl-AMP intermediate formation" evidence="10">
    <location>
        <position position="364"/>
    </location>
</feature>
<comment type="similarity">
    <text evidence="2">Belongs to the asparagine synthetase family.</text>
</comment>
<keyword evidence="12" id="KW-0436">Ligase</keyword>
<gene>
    <name evidence="12" type="ORF">NSMM_530003</name>
</gene>
<dbReference type="InterPro" id="IPR001962">
    <property type="entry name" value="Asn_synthase"/>
</dbReference>
<dbReference type="GO" id="GO:0005524">
    <property type="term" value="F:ATP binding"/>
    <property type="evidence" value="ECO:0007669"/>
    <property type="project" value="UniProtKB-KW"/>
</dbReference>
<reference evidence="12 13" key="1">
    <citation type="submission" date="2016-10" db="EMBL/GenBank/DDBJ databases">
        <authorList>
            <person name="de Groot N.N."/>
        </authorList>
    </citation>
    <scope>NUCLEOTIDE SEQUENCE [LARGE SCALE GENOMIC DNA]</scope>
    <source>
        <strain evidence="12">1</strain>
    </source>
</reference>
<evidence type="ECO:0000256" key="10">
    <source>
        <dbReference type="PIRSR" id="PIRSR001589-3"/>
    </source>
</evidence>
<evidence type="ECO:0000256" key="6">
    <source>
        <dbReference type="ARBA" id="ARBA00022962"/>
    </source>
</evidence>